<protein>
    <submittedName>
        <fullName evidence="3">Putative translation initiation factor if-2</fullName>
    </submittedName>
</protein>
<organism evidence="3">
    <name type="scientific">Xenopsylla cheopis</name>
    <name type="common">Oriental rat flea</name>
    <name type="synonym">Pulex cheopis</name>
    <dbReference type="NCBI Taxonomy" id="163159"/>
    <lineage>
        <taxon>Eukaryota</taxon>
        <taxon>Metazoa</taxon>
        <taxon>Ecdysozoa</taxon>
        <taxon>Arthropoda</taxon>
        <taxon>Hexapoda</taxon>
        <taxon>Insecta</taxon>
        <taxon>Pterygota</taxon>
        <taxon>Neoptera</taxon>
        <taxon>Endopterygota</taxon>
        <taxon>Siphonaptera</taxon>
        <taxon>Pulicidae</taxon>
        <taxon>Xenopsyllinae</taxon>
        <taxon>Xenopsylla</taxon>
    </lineage>
</organism>
<accession>A0A6M2DY82</accession>
<dbReference type="EMBL" id="GIIL01006322">
    <property type="protein sequence ID" value="NOV50048.1"/>
    <property type="molecule type" value="Transcribed_RNA"/>
</dbReference>
<evidence type="ECO:0000313" key="3">
    <source>
        <dbReference type="EMBL" id="NOV50048.1"/>
    </source>
</evidence>
<feature type="compositionally biased region" description="Low complexity" evidence="1">
    <location>
        <begin position="33"/>
        <end position="45"/>
    </location>
</feature>
<reference evidence="3" key="1">
    <citation type="submission" date="2020-03" db="EMBL/GenBank/DDBJ databases">
        <title>Transcriptomic Profiling of the Digestive Tract of the Rat Flea, Xenopsylla cheopis, Following Blood Feeding and Infection with Yersinia pestis.</title>
        <authorList>
            <person name="Bland D.M."/>
            <person name="Martens C.A."/>
            <person name="Virtaneva K."/>
            <person name="Kanakabandi K."/>
            <person name="Long D."/>
            <person name="Rosenke R."/>
            <person name="Saturday G.A."/>
            <person name="Hoyt F.H."/>
            <person name="Bruno D.P."/>
            <person name="Ribeiro J.M.C."/>
            <person name="Hinnebusch J."/>
        </authorList>
    </citation>
    <scope>NUCLEOTIDE SEQUENCE</scope>
</reference>
<evidence type="ECO:0000256" key="1">
    <source>
        <dbReference type="SAM" id="MobiDB-lite"/>
    </source>
</evidence>
<keyword evidence="2" id="KW-0732">Signal</keyword>
<keyword evidence="3" id="KW-0648">Protein biosynthesis</keyword>
<feature type="signal peptide" evidence="2">
    <location>
        <begin position="1"/>
        <end position="23"/>
    </location>
</feature>
<keyword evidence="3" id="KW-0396">Initiation factor</keyword>
<feature type="compositionally biased region" description="Polar residues" evidence="1">
    <location>
        <begin position="138"/>
        <end position="152"/>
    </location>
</feature>
<name>A0A6M2DY82_XENCH</name>
<feature type="compositionally biased region" description="Pro residues" evidence="1">
    <location>
        <begin position="82"/>
        <end position="92"/>
    </location>
</feature>
<evidence type="ECO:0000256" key="2">
    <source>
        <dbReference type="SAM" id="SignalP"/>
    </source>
</evidence>
<dbReference type="AlphaFoldDB" id="A0A6M2DY82"/>
<feature type="region of interest" description="Disordered" evidence="1">
    <location>
        <begin position="27"/>
        <end position="63"/>
    </location>
</feature>
<proteinExistence type="predicted"/>
<sequence>MKFKVSLVCFVFCIVVWNQICDAKRYGGGGSLSRGSNRGSSRRTGTNYGGVSKNRPAQTSTGQLSHTNLASLSYAGYNQRPAPKPQPKPSAPELPKHSAPAPAPAPQPNPANSRPVGWNVDGANHPAPQPGFKPEATATRQNAGSLNSQNAQPHGLPQQPPPYGSIAGHNPAQGVPQGPPPPYSQHPSGGANPYGGQYPPAYSPNQQSGIGHQPAVNQGYQPGVHQPGYQGGYPNQHYPAGGVNQPGYPNQGYHPNPGYQPGYHNQGYQPGYPNQGYHGGYQPGYQGYPNSGLGGFGGYGGYGGYGYPQRSSGSSFLGFGSGLGIGSIVTGLALWSFARSHNSQNVVHVYDSRTGEASNITSLTHPCIADIVNGTNATSVTVILAPNCTFVSQDMQGANNFTIDTAAAQKEILQNGTESLDLNQIGLAGYNLTGVNLTEALGNDTNLLHLNTQFNQTGLPPGGIPPGMFLPAATELTNVEGAPKDINTMPLNPAFGVHPISENNAENVSNGGGKLLAEAGGTSQAQLATSGGFSVFTKDLNISLLGVLVFIFYYNVEV</sequence>
<feature type="chain" id="PRO_5027114256" evidence="2">
    <location>
        <begin position="24"/>
        <end position="558"/>
    </location>
</feature>
<feature type="compositionally biased region" description="Low complexity" evidence="1">
    <location>
        <begin position="265"/>
        <end position="276"/>
    </location>
</feature>
<dbReference type="GO" id="GO:0003743">
    <property type="term" value="F:translation initiation factor activity"/>
    <property type="evidence" value="ECO:0007669"/>
    <property type="project" value="UniProtKB-KW"/>
</dbReference>
<feature type="region of interest" description="Disordered" evidence="1">
    <location>
        <begin position="76"/>
        <end position="278"/>
    </location>
</feature>
<feature type="compositionally biased region" description="Polar residues" evidence="1">
    <location>
        <begin position="203"/>
        <end position="220"/>
    </location>
</feature>